<comment type="caution">
    <text evidence="9">Lacks conserved residue(s) required for the propagation of feature annotation.</text>
</comment>
<keyword evidence="8 9" id="KW-0472">Membrane</keyword>
<dbReference type="GO" id="GO:0004190">
    <property type="term" value="F:aspartic-type endopeptidase activity"/>
    <property type="evidence" value="ECO:0007669"/>
    <property type="project" value="UniProtKB-EC"/>
</dbReference>
<dbReference type="HAMAP" id="MF_00161">
    <property type="entry name" value="LspA"/>
    <property type="match status" value="1"/>
</dbReference>
<dbReference type="Pfam" id="PF01252">
    <property type="entry name" value="Peptidase_A8"/>
    <property type="match status" value="1"/>
</dbReference>
<evidence type="ECO:0000256" key="8">
    <source>
        <dbReference type="ARBA" id="ARBA00023136"/>
    </source>
</evidence>
<keyword evidence="6 9" id="KW-0378">Hydrolase</keyword>
<evidence type="ECO:0000256" key="6">
    <source>
        <dbReference type="ARBA" id="ARBA00022801"/>
    </source>
</evidence>
<keyword evidence="4 9" id="KW-0812">Transmembrane</keyword>
<comment type="similarity">
    <text evidence="1 9 11">Belongs to the peptidase A8 family.</text>
</comment>
<keyword evidence="13" id="KW-1185">Reference proteome</keyword>
<evidence type="ECO:0000256" key="1">
    <source>
        <dbReference type="ARBA" id="ARBA00006139"/>
    </source>
</evidence>
<evidence type="ECO:0000256" key="2">
    <source>
        <dbReference type="ARBA" id="ARBA00022475"/>
    </source>
</evidence>
<evidence type="ECO:0000256" key="10">
    <source>
        <dbReference type="RuleBase" id="RU000594"/>
    </source>
</evidence>
<evidence type="ECO:0000256" key="11">
    <source>
        <dbReference type="RuleBase" id="RU004181"/>
    </source>
</evidence>
<comment type="subcellular location">
    <subcellularLocation>
        <location evidence="9">Cell membrane</location>
        <topology evidence="9">Multi-pass membrane protein</topology>
    </subcellularLocation>
</comment>
<comment type="catalytic activity">
    <reaction evidence="9 10">
        <text>Release of signal peptides from bacterial membrane prolipoproteins. Hydrolyzes -Xaa-Yaa-Zaa-|-(S,diacylglyceryl)Cys-, in which Xaa is hydrophobic (preferably Leu), and Yaa (Ala or Ser) and Zaa (Gly or Ala) have small, neutral side chains.</text>
        <dbReference type="EC" id="3.4.23.36"/>
    </reaction>
</comment>
<evidence type="ECO:0000256" key="3">
    <source>
        <dbReference type="ARBA" id="ARBA00022670"/>
    </source>
</evidence>
<organism evidence="12 13">
    <name type="scientific">Novosphingobium ovatum</name>
    <dbReference type="NCBI Taxonomy" id="1908523"/>
    <lineage>
        <taxon>Bacteria</taxon>
        <taxon>Pseudomonadati</taxon>
        <taxon>Pseudomonadota</taxon>
        <taxon>Alphaproteobacteria</taxon>
        <taxon>Sphingomonadales</taxon>
        <taxon>Sphingomonadaceae</taxon>
        <taxon>Novosphingobium</taxon>
    </lineage>
</organism>
<dbReference type="PANTHER" id="PTHR33695:SF1">
    <property type="entry name" value="LIPOPROTEIN SIGNAL PEPTIDASE"/>
    <property type="match status" value="1"/>
</dbReference>
<comment type="function">
    <text evidence="9 10">This protein specifically catalyzes the removal of signal peptides from prolipoproteins.</text>
</comment>
<sequence>MTILRAHIQGLWVAVATFAGDQLVKWLVSGPLALRALHEGRVINGQWDAATPDIPLLPIFGLSWAENYGVSLGLFTANSDAQRWALVAMTGLIAAGVLIWMLRETRRADTLPLGLILGGALGNILDRVALGHVVDYADLHFGAWRPFLIFNLADVAITFGVLIILARSFLSREKQAGDTSEPAYPAPES</sequence>
<keyword evidence="2 9" id="KW-1003">Cell membrane</keyword>
<feature type="transmembrane region" description="Helical" evidence="9">
    <location>
        <begin position="146"/>
        <end position="166"/>
    </location>
</feature>
<proteinExistence type="inferred from homology"/>
<protein>
    <recommendedName>
        <fullName evidence="9">Lipoprotein signal peptidase</fullName>
        <ecNumber evidence="9">3.4.23.36</ecNumber>
    </recommendedName>
    <alternativeName>
        <fullName evidence="9">Prolipoprotein signal peptidase</fullName>
    </alternativeName>
    <alternativeName>
        <fullName evidence="9">Signal peptidase II</fullName>
        <shortName evidence="9">SPase II</shortName>
    </alternativeName>
</protein>
<keyword evidence="3 9" id="KW-0645">Protease</keyword>
<dbReference type="EMBL" id="JAAAPO010000004">
    <property type="protein sequence ID" value="NBC36929.1"/>
    <property type="molecule type" value="Genomic_DNA"/>
</dbReference>
<evidence type="ECO:0000256" key="5">
    <source>
        <dbReference type="ARBA" id="ARBA00022750"/>
    </source>
</evidence>
<dbReference type="EC" id="3.4.23.36" evidence="9"/>
<dbReference type="PRINTS" id="PR00781">
    <property type="entry name" value="LIPOSIGPTASE"/>
</dbReference>
<name>A0ABW9XEG3_9SPHN</name>
<dbReference type="PROSITE" id="PS00855">
    <property type="entry name" value="SPASE_II"/>
    <property type="match status" value="1"/>
</dbReference>
<gene>
    <name evidence="9 12" type="primary">lspA</name>
    <name evidence="12" type="ORF">GTZ99_10205</name>
</gene>
<reference evidence="13" key="1">
    <citation type="submission" date="2020-01" db="EMBL/GenBank/DDBJ databases">
        <title>Sphingomonas sp. strain CSW-10.</title>
        <authorList>
            <person name="Chen W.-M."/>
        </authorList>
    </citation>
    <scope>NUCLEOTIDE SEQUENCE [LARGE SCALE GENOMIC DNA]</scope>
    <source>
        <strain evidence="13">FSY-8</strain>
    </source>
</reference>
<feature type="transmembrane region" description="Helical" evidence="9">
    <location>
        <begin position="84"/>
        <end position="102"/>
    </location>
</feature>
<comment type="caution">
    <text evidence="12">The sequence shown here is derived from an EMBL/GenBank/DDBJ whole genome shotgun (WGS) entry which is preliminary data.</text>
</comment>
<keyword evidence="5 9" id="KW-0064">Aspartyl protease</keyword>
<comment type="pathway">
    <text evidence="9">Protein modification; lipoprotein biosynthesis (signal peptide cleavage).</text>
</comment>
<evidence type="ECO:0000313" key="12">
    <source>
        <dbReference type="EMBL" id="NBC36929.1"/>
    </source>
</evidence>
<evidence type="ECO:0000313" key="13">
    <source>
        <dbReference type="Proteomes" id="UP000753724"/>
    </source>
</evidence>
<feature type="active site" evidence="9">
    <location>
        <position position="154"/>
    </location>
</feature>
<evidence type="ECO:0000256" key="4">
    <source>
        <dbReference type="ARBA" id="ARBA00022692"/>
    </source>
</evidence>
<dbReference type="NCBIfam" id="TIGR00077">
    <property type="entry name" value="lspA"/>
    <property type="match status" value="1"/>
</dbReference>
<keyword evidence="7 9" id="KW-1133">Transmembrane helix</keyword>
<dbReference type="PANTHER" id="PTHR33695">
    <property type="entry name" value="LIPOPROTEIN SIGNAL PEPTIDASE"/>
    <property type="match status" value="1"/>
</dbReference>
<dbReference type="Proteomes" id="UP000753724">
    <property type="component" value="Unassembled WGS sequence"/>
</dbReference>
<evidence type="ECO:0000256" key="7">
    <source>
        <dbReference type="ARBA" id="ARBA00022989"/>
    </source>
</evidence>
<accession>A0ABW9XEG3</accession>
<feature type="active site" evidence="9">
    <location>
        <position position="135"/>
    </location>
</feature>
<dbReference type="RefSeq" id="WP_161718556.1">
    <property type="nucleotide sequence ID" value="NZ_JAAAPO010000004.1"/>
</dbReference>
<evidence type="ECO:0000256" key="9">
    <source>
        <dbReference type="HAMAP-Rule" id="MF_00161"/>
    </source>
</evidence>
<dbReference type="InterPro" id="IPR001872">
    <property type="entry name" value="Peptidase_A8"/>
</dbReference>